<dbReference type="AlphaFoldDB" id="A0AAF1BMF6"/>
<dbReference type="Pfam" id="PF07690">
    <property type="entry name" value="MFS_1"/>
    <property type="match status" value="1"/>
</dbReference>
<evidence type="ECO:0000313" key="10">
    <source>
        <dbReference type="Proteomes" id="UP000827549"/>
    </source>
</evidence>
<feature type="compositionally biased region" description="Basic and acidic residues" evidence="6">
    <location>
        <begin position="18"/>
        <end position="32"/>
    </location>
</feature>
<evidence type="ECO:0000259" key="8">
    <source>
        <dbReference type="PROSITE" id="PS50850"/>
    </source>
</evidence>
<dbReference type="GO" id="GO:0022857">
    <property type="term" value="F:transmembrane transporter activity"/>
    <property type="evidence" value="ECO:0007669"/>
    <property type="project" value="InterPro"/>
</dbReference>
<dbReference type="Proteomes" id="UP000827549">
    <property type="component" value="Chromosome 1"/>
</dbReference>
<feature type="transmembrane region" description="Helical" evidence="7">
    <location>
        <begin position="537"/>
        <end position="557"/>
    </location>
</feature>
<dbReference type="PANTHER" id="PTHR43791:SF65">
    <property type="entry name" value="MAJOR FACILITATOR SUPERFAMILY (MFS) PROFILE DOMAIN-CONTAINING PROTEIN-RELATED"/>
    <property type="match status" value="1"/>
</dbReference>
<feature type="transmembrane region" description="Helical" evidence="7">
    <location>
        <begin position="501"/>
        <end position="522"/>
    </location>
</feature>
<evidence type="ECO:0000256" key="1">
    <source>
        <dbReference type="ARBA" id="ARBA00004141"/>
    </source>
</evidence>
<feature type="compositionally biased region" description="Basic and acidic residues" evidence="6">
    <location>
        <begin position="42"/>
        <end position="59"/>
    </location>
</feature>
<feature type="transmembrane region" description="Helical" evidence="7">
    <location>
        <begin position="467"/>
        <end position="489"/>
    </location>
</feature>
<gene>
    <name evidence="9" type="primary">YIL166C_1</name>
    <name evidence="9" type="ORF">LOC62_01G000288</name>
</gene>
<dbReference type="Gene3D" id="1.20.1250.20">
    <property type="entry name" value="MFS general substrate transporter like domains"/>
    <property type="match status" value="1"/>
</dbReference>
<feature type="region of interest" description="Disordered" evidence="6">
    <location>
        <begin position="1"/>
        <end position="77"/>
    </location>
</feature>
<dbReference type="FunFam" id="1.20.1250.20:FF:000106">
    <property type="entry name" value="MFS transporter, putative"/>
    <property type="match status" value="1"/>
</dbReference>
<comment type="subcellular location">
    <subcellularLocation>
        <location evidence="1">Membrane</location>
        <topology evidence="1">Multi-pass membrane protein</topology>
    </subcellularLocation>
</comment>
<feature type="transmembrane region" description="Helical" evidence="7">
    <location>
        <begin position="440"/>
        <end position="461"/>
    </location>
</feature>
<evidence type="ECO:0000256" key="2">
    <source>
        <dbReference type="ARBA" id="ARBA00022448"/>
    </source>
</evidence>
<sequence length="595" mass="67858">MSAPVLVDTKGYTAPPRVDADRESLKDDEKSIESGGAGSGTNDDKNRTAAGDDRADDVHYGTQDTNEHGLNLKSHLGNPSEEESIILEKWYTPPDAYENKHRWDPRFKWTPEEEKKLTRRLDLRVTFIACICFAALQLDRGNINNALSDGMLKDLNLTTYHYNIGQTIFYTSFLFAELPSQMISKKLGSDVWIPIQMMGWSAVAIAQVGLTSLPSFYVTRALIGLIEGGFIADTILYLSYYYTSAELTIRLAYFWVSLTVTQIVAAFLAAGLLQLRHITHMAGWRWLFAIEGTMTFLIGVFAFFYLPPGPTQTSRNMWGKLRAKIRGKPSTGWFTEREEKIIVNKVLRDDPTKSSMHNREGLGLKELWKSFTDYDLWPLYILGLTTFLAPHTIGAYFTLSLRNLGYTTFETNMLTIPMQVLTIAGNLALAYLARRVNERILVSSLCPSYLFVFLLITIYLPTGASKWARWAVLTLVMSYPYPHPILVSLNSMNSGSVRTRTVASSLYNMFVQASSLISSNIYQPKDAPFYHRGNRVLLGLVVVNLLLFWATKGWYIWRNKQRDKIWNSWTHEQKQHYLETTKDEGNKRLDFRFIH</sequence>
<name>A0AAF1BMF6_9TREE</name>
<keyword evidence="5 7" id="KW-0472">Membrane</keyword>
<dbReference type="PROSITE" id="PS50850">
    <property type="entry name" value="MFS"/>
    <property type="match status" value="1"/>
</dbReference>
<dbReference type="RefSeq" id="XP_062622695.1">
    <property type="nucleotide sequence ID" value="XM_062766711.1"/>
</dbReference>
<proteinExistence type="predicted"/>
<accession>A0AAF1BMF6</accession>
<keyword evidence="2" id="KW-0813">Transport</keyword>
<protein>
    <submittedName>
        <fullName evidence="9">Purtative transporter</fullName>
    </submittedName>
</protein>
<dbReference type="GeneID" id="87803547"/>
<evidence type="ECO:0000313" key="9">
    <source>
        <dbReference type="EMBL" id="WOO76663.1"/>
    </source>
</evidence>
<reference evidence="9" key="1">
    <citation type="submission" date="2023-10" db="EMBL/GenBank/DDBJ databases">
        <authorList>
            <person name="Noh H."/>
        </authorList>
    </citation>
    <scope>NUCLEOTIDE SEQUENCE</scope>
    <source>
        <strain evidence="9">DUCC4014</strain>
    </source>
</reference>
<feature type="domain" description="Major facilitator superfamily (MFS) profile" evidence="8">
    <location>
        <begin position="125"/>
        <end position="595"/>
    </location>
</feature>
<dbReference type="InterPro" id="IPR020846">
    <property type="entry name" value="MFS_dom"/>
</dbReference>
<keyword evidence="4 7" id="KW-1133">Transmembrane helix</keyword>
<evidence type="ECO:0000256" key="5">
    <source>
        <dbReference type="ARBA" id="ARBA00023136"/>
    </source>
</evidence>
<keyword evidence="3 7" id="KW-0812">Transmembrane</keyword>
<dbReference type="GO" id="GO:0016020">
    <property type="term" value="C:membrane"/>
    <property type="evidence" value="ECO:0007669"/>
    <property type="project" value="UniProtKB-SubCell"/>
</dbReference>
<feature type="transmembrane region" description="Helical" evidence="7">
    <location>
        <begin position="216"/>
        <end position="240"/>
    </location>
</feature>
<organism evidence="9 10">
    <name type="scientific">Vanrija pseudolonga</name>
    <dbReference type="NCBI Taxonomy" id="143232"/>
    <lineage>
        <taxon>Eukaryota</taxon>
        <taxon>Fungi</taxon>
        <taxon>Dikarya</taxon>
        <taxon>Basidiomycota</taxon>
        <taxon>Agaricomycotina</taxon>
        <taxon>Tremellomycetes</taxon>
        <taxon>Trichosporonales</taxon>
        <taxon>Trichosporonaceae</taxon>
        <taxon>Vanrija</taxon>
    </lineage>
</organism>
<dbReference type="InterPro" id="IPR011701">
    <property type="entry name" value="MFS"/>
</dbReference>
<dbReference type="SUPFAM" id="SSF103473">
    <property type="entry name" value="MFS general substrate transporter"/>
    <property type="match status" value="1"/>
</dbReference>
<evidence type="ECO:0000256" key="7">
    <source>
        <dbReference type="SAM" id="Phobius"/>
    </source>
</evidence>
<feature type="transmembrane region" description="Helical" evidence="7">
    <location>
        <begin position="413"/>
        <end position="433"/>
    </location>
</feature>
<dbReference type="InterPro" id="IPR036259">
    <property type="entry name" value="MFS_trans_sf"/>
</dbReference>
<evidence type="ECO:0000256" key="3">
    <source>
        <dbReference type="ARBA" id="ARBA00022692"/>
    </source>
</evidence>
<dbReference type="PANTHER" id="PTHR43791">
    <property type="entry name" value="PERMEASE-RELATED"/>
    <property type="match status" value="1"/>
</dbReference>
<keyword evidence="10" id="KW-1185">Reference proteome</keyword>
<feature type="transmembrane region" description="Helical" evidence="7">
    <location>
        <begin position="379"/>
        <end position="401"/>
    </location>
</feature>
<evidence type="ECO:0000256" key="6">
    <source>
        <dbReference type="SAM" id="MobiDB-lite"/>
    </source>
</evidence>
<evidence type="ECO:0000256" key="4">
    <source>
        <dbReference type="ARBA" id="ARBA00022989"/>
    </source>
</evidence>
<feature type="transmembrane region" description="Helical" evidence="7">
    <location>
        <begin position="286"/>
        <end position="306"/>
    </location>
</feature>
<feature type="transmembrane region" description="Helical" evidence="7">
    <location>
        <begin position="252"/>
        <end position="274"/>
    </location>
</feature>
<dbReference type="EMBL" id="CP086714">
    <property type="protein sequence ID" value="WOO76663.1"/>
    <property type="molecule type" value="Genomic_DNA"/>
</dbReference>